<comment type="caution">
    <text evidence="1">The sequence shown here is derived from an EMBL/GenBank/DDBJ whole genome shotgun (WGS) entry which is preliminary data.</text>
</comment>
<evidence type="ECO:0000313" key="2">
    <source>
        <dbReference type="Proteomes" id="UP000230084"/>
    </source>
</evidence>
<gene>
    <name evidence="1" type="ORF">COV06_03495</name>
</gene>
<accession>A0A2H0RLW3</accession>
<reference evidence="1 2" key="1">
    <citation type="submission" date="2017-09" db="EMBL/GenBank/DDBJ databases">
        <title>Depth-based differentiation of microbial function through sediment-hosted aquifers and enrichment of novel symbionts in the deep terrestrial subsurface.</title>
        <authorList>
            <person name="Probst A.J."/>
            <person name="Ladd B."/>
            <person name="Jarett J.K."/>
            <person name="Geller-Mcgrath D.E."/>
            <person name="Sieber C.M."/>
            <person name="Emerson J.B."/>
            <person name="Anantharaman K."/>
            <person name="Thomas B.C."/>
            <person name="Malmstrom R."/>
            <person name="Stieglmeier M."/>
            <person name="Klingl A."/>
            <person name="Woyke T."/>
            <person name="Ryan C.M."/>
            <person name="Banfield J.F."/>
        </authorList>
    </citation>
    <scope>NUCLEOTIDE SEQUENCE [LARGE SCALE GENOMIC DNA]</scope>
    <source>
        <strain evidence="1">CG10_big_fil_rev_8_21_14_0_10_50_16</strain>
    </source>
</reference>
<organism evidence="1 2">
    <name type="scientific">Candidatus Uhrbacteria bacterium CG10_big_fil_rev_8_21_14_0_10_50_16</name>
    <dbReference type="NCBI Taxonomy" id="1975039"/>
    <lineage>
        <taxon>Bacteria</taxon>
        <taxon>Candidatus Uhriibacteriota</taxon>
    </lineage>
</organism>
<dbReference type="EMBL" id="PCYM01000006">
    <property type="protein sequence ID" value="PIR47488.1"/>
    <property type="molecule type" value="Genomic_DNA"/>
</dbReference>
<dbReference type="AlphaFoldDB" id="A0A2H0RLW3"/>
<proteinExistence type="predicted"/>
<evidence type="ECO:0000313" key="1">
    <source>
        <dbReference type="EMBL" id="PIR47488.1"/>
    </source>
</evidence>
<name>A0A2H0RLW3_9BACT</name>
<dbReference type="Proteomes" id="UP000230084">
    <property type="component" value="Unassembled WGS sequence"/>
</dbReference>
<sequence length="370" mass="41767">MSEHSGRQITEAEIGHGIEAIKDQELISRYQPTYLGMGGEQVVFGIEGHPNSVIKVHKHTFGQVLNYNRTEGILDHVLSPEARSYLELRLARDRESQWLLAKHFSEHTLPERQYVQQLPVTRQLQTAIQDRWSTFDPLPDGVHQLWTTIRVQKRLPVEATKEGGAISLATPYLEESIFDDGLEEYRENISILLDGASLDDTGLLDECLPHTILDAMDGDPALRDILRDFTERAIQYTEDSGELLDIAGDWNVVVFKKENEKGEMVWDYLLPDVKYPARESVSRGRMGIETLLDGGASDPEQENTILNTVAYTRFVNALAIATGSDRRLKIADRPIAPKSNELLRVLKRELARWHEPVDSGEKEATSVDAS</sequence>
<protein>
    <submittedName>
        <fullName evidence="1">Uncharacterized protein</fullName>
    </submittedName>
</protein>